<accession>A0A1D7VFY8</accession>
<protein>
    <recommendedName>
        <fullName evidence="3">Resolvase/invertase-type recombinase catalytic domain-containing protein</fullName>
    </recommendedName>
</protein>
<dbReference type="RefSeq" id="WP_069567547.1">
    <property type="nucleotide sequence ID" value="NZ_CP017157.1"/>
</dbReference>
<reference evidence="1 2" key="1">
    <citation type="submission" date="2016-09" db="EMBL/GenBank/DDBJ databases">
        <title>Complete genome sequencing of Streptomyces lydicus 103 and metabolic pathways analysis of antibiotic biosynthesis.</title>
        <authorList>
            <person name="Jia N."/>
            <person name="Ding M.-Z."/>
            <person name="Gao F."/>
            <person name="Yuan Y.-J."/>
        </authorList>
    </citation>
    <scope>NUCLEOTIDE SEQUENCE [LARGE SCALE GENOMIC DNA]</scope>
    <source>
        <strain evidence="1 2">103</strain>
    </source>
</reference>
<keyword evidence="2" id="KW-1185">Reference proteome</keyword>
<dbReference type="KEGG" id="slc:SL103_04950"/>
<evidence type="ECO:0008006" key="3">
    <source>
        <dbReference type="Google" id="ProtNLM"/>
    </source>
</evidence>
<dbReference type="OrthoDB" id="4190258at2"/>
<proteinExistence type="predicted"/>
<organism evidence="1 2">
    <name type="scientific">Streptomyces lydicus</name>
    <dbReference type="NCBI Taxonomy" id="47763"/>
    <lineage>
        <taxon>Bacteria</taxon>
        <taxon>Bacillati</taxon>
        <taxon>Actinomycetota</taxon>
        <taxon>Actinomycetes</taxon>
        <taxon>Kitasatosporales</taxon>
        <taxon>Streptomycetaceae</taxon>
        <taxon>Streptomyces</taxon>
    </lineage>
</organism>
<sequence>MNGDVMAPLVFIYDRCASRNHRDLDMRLVGCHTYVDRMGWALAGRSPWRDLGPDALSTHRPALATMAEAMQEAAGHREVLCLVHTWGRLATDETHRLVLQQRIIEAGGYTLTTFGESDRHTLRAVLVGRGT</sequence>
<evidence type="ECO:0000313" key="2">
    <source>
        <dbReference type="Proteomes" id="UP000094094"/>
    </source>
</evidence>
<gene>
    <name evidence="1" type="ORF">SL103_04950</name>
</gene>
<dbReference type="AlphaFoldDB" id="A0A1D7VFY8"/>
<name>A0A1D7VFY8_9ACTN</name>
<dbReference type="Proteomes" id="UP000094094">
    <property type="component" value="Chromosome"/>
</dbReference>
<evidence type="ECO:0000313" key="1">
    <source>
        <dbReference type="EMBL" id="AOP45675.1"/>
    </source>
</evidence>
<dbReference type="EMBL" id="CP017157">
    <property type="protein sequence ID" value="AOP45675.1"/>
    <property type="molecule type" value="Genomic_DNA"/>
</dbReference>